<evidence type="ECO:0000313" key="4">
    <source>
        <dbReference type="Proteomes" id="UP000267096"/>
    </source>
</evidence>
<evidence type="ECO:0000259" key="2">
    <source>
        <dbReference type="PROSITE" id="PS50003"/>
    </source>
</evidence>
<evidence type="ECO:0000256" key="1">
    <source>
        <dbReference type="SAM" id="MobiDB-lite"/>
    </source>
</evidence>
<feature type="compositionally biased region" description="Polar residues" evidence="1">
    <location>
        <begin position="1"/>
        <end position="11"/>
    </location>
</feature>
<dbReference type="EMBL" id="UYRR01033438">
    <property type="protein sequence ID" value="VDK58771.1"/>
    <property type="molecule type" value="Genomic_DNA"/>
</dbReference>
<dbReference type="CDD" id="cd10571">
    <property type="entry name" value="PH_beta_spectrin"/>
    <property type="match status" value="1"/>
</dbReference>
<dbReference type="AlphaFoldDB" id="A0A3P6SZI0"/>
<dbReference type="PRINTS" id="PR00683">
    <property type="entry name" value="SPECTRINPH"/>
</dbReference>
<reference evidence="3 4" key="1">
    <citation type="submission" date="2018-11" db="EMBL/GenBank/DDBJ databases">
        <authorList>
            <consortium name="Pathogen Informatics"/>
        </authorList>
    </citation>
    <scope>NUCLEOTIDE SEQUENCE [LARGE SCALE GENOMIC DNA]</scope>
</reference>
<dbReference type="InterPro" id="IPR001849">
    <property type="entry name" value="PH_domain"/>
</dbReference>
<feature type="domain" description="PH" evidence="2">
    <location>
        <begin position="54"/>
        <end position="164"/>
    </location>
</feature>
<dbReference type="PROSITE" id="PS50003">
    <property type="entry name" value="PH_DOMAIN"/>
    <property type="match status" value="1"/>
</dbReference>
<sequence length="194" mass="21718">METTISSAESGSSHRRAKSAERSRLASSEPSGWRLSLSRSTRFDVHDTRGTDVGDAFEGVLIRKHTYESLDRKASSRSWEKVYVVLRGTRLAFFKDQKHKEEGIAYHGEEPISLEGCSVNIAADYTKKKNVLSLRLPPGAEYLLQAANEEDMERWLRRLQLATGQSQEEAARSQTLPVEGAKAKKGGFFSRGKK</sequence>
<name>A0A3P6SZI0_ANISI</name>
<dbReference type="OrthoDB" id="5865767at2759"/>
<dbReference type="InterPro" id="IPR011993">
    <property type="entry name" value="PH-like_dom_sf"/>
</dbReference>
<accession>A0A3P6SZI0</accession>
<dbReference type="FunFam" id="2.30.29.30:FF:000024">
    <property type="entry name" value="Spectrin beta chain"/>
    <property type="match status" value="1"/>
</dbReference>
<feature type="region of interest" description="Disordered" evidence="1">
    <location>
        <begin position="1"/>
        <end position="33"/>
    </location>
</feature>
<dbReference type="PANTHER" id="PTHR23175">
    <property type="entry name" value="PDZ DOMAIN-CONTAINING PROTEIN"/>
    <property type="match status" value="1"/>
</dbReference>
<organism evidence="3 4">
    <name type="scientific">Anisakis simplex</name>
    <name type="common">Herring worm</name>
    <dbReference type="NCBI Taxonomy" id="6269"/>
    <lineage>
        <taxon>Eukaryota</taxon>
        <taxon>Metazoa</taxon>
        <taxon>Ecdysozoa</taxon>
        <taxon>Nematoda</taxon>
        <taxon>Chromadorea</taxon>
        <taxon>Rhabditida</taxon>
        <taxon>Spirurina</taxon>
        <taxon>Ascaridomorpha</taxon>
        <taxon>Ascaridoidea</taxon>
        <taxon>Anisakidae</taxon>
        <taxon>Anisakis</taxon>
        <taxon>Anisakis simplex complex</taxon>
    </lineage>
</organism>
<dbReference type="Proteomes" id="UP000267096">
    <property type="component" value="Unassembled WGS sequence"/>
</dbReference>
<dbReference type="Pfam" id="PF00169">
    <property type="entry name" value="PH"/>
    <property type="match status" value="1"/>
</dbReference>
<proteinExistence type="predicted"/>
<dbReference type="Gene3D" id="2.30.29.30">
    <property type="entry name" value="Pleckstrin-homology domain (PH domain)/Phosphotyrosine-binding domain (PTB)"/>
    <property type="match status" value="1"/>
</dbReference>
<evidence type="ECO:0000313" key="3">
    <source>
        <dbReference type="EMBL" id="VDK58771.1"/>
    </source>
</evidence>
<dbReference type="PANTHER" id="PTHR23175:SF23">
    <property type="entry name" value="PDZ DOMAIN-CONTAINING PROTEIN"/>
    <property type="match status" value="1"/>
</dbReference>
<dbReference type="GO" id="GO:0005543">
    <property type="term" value="F:phospholipid binding"/>
    <property type="evidence" value="ECO:0007669"/>
    <property type="project" value="InterPro"/>
</dbReference>
<gene>
    <name evidence="3" type="ORF">ASIM_LOCUS16814</name>
</gene>
<dbReference type="InterPro" id="IPR001605">
    <property type="entry name" value="PH_dom-spectrin-type"/>
</dbReference>
<protein>
    <recommendedName>
        <fullName evidence="2">PH domain-containing protein</fullName>
    </recommendedName>
</protein>
<dbReference type="SMART" id="SM00233">
    <property type="entry name" value="PH"/>
    <property type="match status" value="1"/>
</dbReference>
<keyword evidence="4" id="KW-1185">Reference proteome</keyword>
<dbReference type="SUPFAM" id="SSF50729">
    <property type="entry name" value="PH domain-like"/>
    <property type="match status" value="1"/>
</dbReference>